<keyword evidence="11 12" id="KW-0234">DNA repair</keyword>
<comment type="cofactor">
    <cofactor evidence="12">
        <name>Mg(2+)</name>
        <dbReference type="ChEBI" id="CHEBI:18420"/>
    </cofactor>
    <text evidence="12">Binds 2 Mg(2+) ion per subunit.</text>
</comment>
<protein>
    <recommendedName>
        <fullName evidence="12 13">Crossover junction endodeoxyribonuclease RuvC</fullName>
        <ecNumber evidence="12 13">3.1.21.10</ecNumber>
    </recommendedName>
    <alternativeName>
        <fullName evidence="12">Holliday junction nuclease RuvC</fullName>
    </alternativeName>
    <alternativeName>
        <fullName evidence="12">Holliday junction resolvase RuvC</fullName>
    </alternativeName>
</protein>
<keyword evidence="10 12" id="KW-0233">DNA recombination</keyword>
<evidence type="ECO:0000256" key="1">
    <source>
        <dbReference type="ARBA" id="ARBA00009518"/>
    </source>
</evidence>
<dbReference type="NCBIfam" id="TIGR00228">
    <property type="entry name" value="ruvC"/>
    <property type="match status" value="1"/>
</dbReference>
<feature type="active site" evidence="12">
    <location>
        <position position="67"/>
    </location>
</feature>
<keyword evidence="3 12" id="KW-0540">Nuclease</keyword>
<gene>
    <name evidence="12 14" type="primary">ruvC</name>
    <name evidence="14" type="ORF">OMW55_09890</name>
</gene>
<evidence type="ECO:0000256" key="3">
    <source>
        <dbReference type="ARBA" id="ARBA00022722"/>
    </source>
</evidence>
<dbReference type="HAMAP" id="MF_00034">
    <property type="entry name" value="RuvC"/>
    <property type="match status" value="1"/>
</dbReference>
<dbReference type="SUPFAM" id="SSF53098">
    <property type="entry name" value="Ribonuclease H-like"/>
    <property type="match status" value="1"/>
</dbReference>
<keyword evidence="7 12" id="KW-0378">Hydrolase</keyword>
<keyword evidence="6 12" id="KW-0227">DNA damage</keyword>
<keyword evidence="5 12" id="KW-0255">Endonuclease</keyword>
<evidence type="ECO:0000313" key="14">
    <source>
        <dbReference type="EMBL" id="MCW3798114.1"/>
    </source>
</evidence>
<dbReference type="PANTHER" id="PTHR30194">
    <property type="entry name" value="CROSSOVER JUNCTION ENDODEOXYRIBONUCLEASE RUVC"/>
    <property type="match status" value="1"/>
</dbReference>
<evidence type="ECO:0000313" key="15">
    <source>
        <dbReference type="Proteomes" id="UP001526246"/>
    </source>
</evidence>
<feature type="binding site" evidence="12">
    <location>
        <position position="7"/>
    </location>
    <ligand>
        <name>Mg(2+)</name>
        <dbReference type="ChEBI" id="CHEBI:18420"/>
        <label>1</label>
    </ligand>
</feature>
<comment type="similarity">
    <text evidence="1 12">Belongs to the RuvC family.</text>
</comment>
<keyword evidence="4 12" id="KW-0479">Metal-binding</keyword>
<keyword evidence="9 12" id="KW-0238">DNA-binding</keyword>
<keyword evidence="8 12" id="KW-0460">Magnesium</keyword>
<keyword evidence="15" id="KW-1185">Reference proteome</keyword>
<comment type="subcellular location">
    <subcellularLocation>
        <location evidence="12">Cytoplasm</location>
    </subcellularLocation>
</comment>
<evidence type="ECO:0000256" key="2">
    <source>
        <dbReference type="ARBA" id="ARBA00022490"/>
    </source>
</evidence>
<comment type="function">
    <text evidence="12">The RuvA-RuvB-RuvC complex processes Holliday junction (HJ) DNA during genetic recombination and DNA repair. Endonuclease that resolves HJ intermediates. Cleaves cruciform DNA by making single-stranded nicks across the HJ at symmetrical positions within the homologous arms, yielding a 5'-phosphate and a 3'-hydroxyl group; requires a central core of homology in the junction. The consensus cleavage sequence is 5'-(A/T)TT(C/G)-3'. Cleavage occurs on the 3'-side of the TT dinucleotide at the point of strand exchange. HJ branch migration catalyzed by RuvA-RuvB allows RuvC to scan DNA until it finds its consensus sequence, where it cleaves and resolves the cruciform DNA.</text>
</comment>
<proteinExistence type="inferred from homology"/>
<organism evidence="14 15">
    <name type="scientific">Sphingomonas arvum</name>
    <dbReference type="NCBI Taxonomy" id="2992113"/>
    <lineage>
        <taxon>Bacteria</taxon>
        <taxon>Pseudomonadati</taxon>
        <taxon>Pseudomonadota</taxon>
        <taxon>Alphaproteobacteria</taxon>
        <taxon>Sphingomonadales</taxon>
        <taxon>Sphingomonadaceae</taxon>
        <taxon>Sphingomonas</taxon>
    </lineage>
</organism>
<dbReference type="InterPro" id="IPR002176">
    <property type="entry name" value="X-over_junc_endoDNase_RuvC"/>
</dbReference>
<evidence type="ECO:0000256" key="10">
    <source>
        <dbReference type="ARBA" id="ARBA00023172"/>
    </source>
</evidence>
<evidence type="ECO:0000256" key="11">
    <source>
        <dbReference type="ARBA" id="ARBA00023204"/>
    </source>
</evidence>
<dbReference type="PRINTS" id="PR00696">
    <property type="entry name" value="RSOLVASERUVC"/>
</dbReference>
<evidence type="ECO:0000256" key="4">
    <source>
        <dbReference type="ARBA" id="ARBA00022723"/>
    </source>
</evidence>
<feature type="binding site" evidence="12">
    <location>
        <position position="67"/>
    </location>
    <ligand>
        <name>Mg(2+)</name>
        <dbReference type="ChEBI" id="CHEBI:18420"/>
        <label>2</label>
    </ligand>
</feature>
<dbReference type="InterPro" id="IPR012337">
    <property type="entry name" value="RNaseH-like_sf"/>
</dbReference>
<dbReference type="CDD" id="cd16962">
    <property type="entry name" value="RuvC"/>
    <property type="match status" value="1"/>
</dbReference>
<dbReference type="InterPro" id="IPR020563">
    <property type="entry name" value="X-over_junc_endoDNase_Mg_BS"/>
</dbReference>
<comment type="catalytic activity">
    <reaction evidence="12">
        <text>Endonucleolytic cleavage at a junction such as a reciprocal single-stranded crossover between two homologous DNA duplexes (Holliday junction).</text>
        <dbReference type="EC" id="3.1.21.10"/>
    </reaction>
</comment>
<dbReference type="EMBL" id="JAPDOB010000002">
    <property type="protein sequence ID" value="MCW3798114.1"/>
    <property type="molecule type" value="Genomic_DNA"/>
</dbReference>
<dbReference type="RefSeq" id="WP_264883980.1">
    <property type="nucleotide sequence ID" value="NZ_JAPDOB010000002.1"/>
</dbReference>
<evidence type="ECO:0000256" key="5">
    <source>
        <dbReference type="ARBA" id="ARBA00022759"/>
    </source>
</evidence>
<dbReference type="Proteomes" id="UP001526246">
    <property type="component" value="Unassembled WGS sequence"/>
</dbReference>
<sequence>MIVLGLDPSLSCTGWGIIRADGNRLAHVANGQVRTPTSAPLAERLVLLATALEAVIAEHRPQAAAAEEVFVNQNPGSTLKLAQARGVALMCAGRSGLAVGEYAPTLVKKAVVGTGGAAKDQVHAMVARLLPGAVIAGEDAADALAVAITHAHHLASTARSSLRSP</sequence>
<evidence type="ECO:0000256" key="9">
    <source>
        <dbReference type="ARBA" id="ARBA00023125"/>
    </source>
</evidence>
<dbReference type="PANTHER" id="PTHR30194:SF3">
    <property type="entry name" value="CROSSOVER JUNCTION ENDODEOXYRIBONUCLEASE RUVC"/>
    <property type="match status" value="1"/>
</dbReference>
<feature type="active site" evidence="12">
    <location>
        <position position="7"/>
    </location>
</feature>
<dbReference type="InterPro" id="IPR036397">
    <property type="entry name" value="RNaseH_sf"/>
</dbReference>
<dbReference type="PROSITE" id="PS01321">
    <property type="entry name" value="RUVC"/>
    <property type="match status" value="1"/>
</dbReference>
<evidence type="ECO:0000256" key="7">
    <source>
        <dbReference type="ARBA" id="ARBA00022801"/>
    </source>
</evidence>
<evidence type="ECO:0000256" key="12">
    <source>
        <dbReference type="HAMAP-Rule" id="MF_00034"/>
    </source>
</evidence>
<dbReference type="Gene3D" id="3.30.420.10">
    <property type="entry name" value="Ribonuclease H-like superfamily/Ribonuclease H"/>
    <property type="match status" value="1"/>
</dbReference>
<name>A0ABT3JGA7_9SPHN</name>
<comment type="caution">
    <text evidence="14">The sequence shown here is derived from an EMBL/GenBank/DDBJ whole genome shotgun (WGS) entry which is preliminary data.</text>
</comment>
<feature type="binding site" evidence="12">
    <location>
        <position position="139"/>
    </location>
    <ligand>
        <name>Mg(2+)</name>
        <dbReference type="ChEBI" id="CHEBI:18420"/>
        <label>1</label>
    </ligand>
</feature>
<keyword evidence="2 12" id="KW-0963">Cytoplasm</keyword>
<evidence type="ECO:0000256" key="13">
    <source>
        <dbReference type="NCBIfam" id="TIGR00228"/>
    </source>
</evidence>
<accession>A0ABT3JGA7</accession>
<evidence type="ECO:0000256" key="6">
    <source>
        <dbReference type="ARBA" id="ARBA00022763"/>
    </source>
</evidence>
<feature type="active site" evidence="12">
    <location>
        <position position="139"/>
    </location>
</feature>
<dbReference type="EC" id="3.1.21.10" evidence="12 13"/>
<evidence type="ECO:0000256" key="8">
    <source>
        <dbReference type="ARBA" id="ARBA00022842"/>
    </source>
</evidence>
<dbReference type="Pfam" id="PF02075">
    <property type="entry name" value="RuvC"/>
    <property type="match status" value="1"/>
</dbReference>
<reference evidence="14 15" key="1">
    <citation type="submission" date="2022-10" db="EMBL/GenBank/DDBJ databases">
        <title>Sphingomonas sp.</title>
        <authorList>
            <person name="Jin C."/>
        </authorList>
    </citation>
    <scope>NUCLEOTIDE SEQUENCE [LARGE SCALE GENOMIC DNA]</scope>
    <source>
        <strain evidence="14 15">BN140010</strain>
    </source>
</reference>
<comment type="subunit">
    <text evidence="12">Homodimer which binds Holliday junction (HJ) DNA. The HJ becomes 2-fold symmetrical on binding to RuvC with unstacked arms; it has a different conformation from HJ DNA in complex with RuvA. In the full resolvosome a probable DNA-RuvA(4)-RuvB(12)-RuvC(2) complex forms which resolves the HJ.</text>
</comment>